<sequence>MAWLCSIFALQPPRRGQENPSASLHKLANRMPCSGKKRKWMTLICLLQPVPPRSAAPPSLSSGLLFPPIRLQGQACLVLSDASFPHPTHRSACHVEPHADWFSEGVERKGNTNQEGANSEAQKAGFDDTEGGNGPWSLFPPGSYKKCPSPATSRLVLLVYGPDGGGCDEESPPVLALGFSSGLPSFFLFSHPSCHFFSVDFCISPACFFLFGCDLVGLPCRRLTPLLHTLTDSYIVWEPPSEPVMLPAKPTSGFRRPSRKSSEGQWKASKASFSPLLSPSNPPCAIAAASPTLGRWWPLSLPSGARVTSLSGRSHDNAQRTCS</sequence>
<feature type="region of interest" description="Disordered" evidence="1">
    <location>
        <begin position="109"/>
        <end position="132"/>
    </location>
</feature>
<accession>A0A370BMQ6</accession>
<dbReference type="AlphaFoldDB" id="A0A370BMQ6"/>
<evidence type="ECO:0000256" key="1">
    <source>
        <dbReference type="SAM" id="MobiDB-lite"/>
    </source>
</evidence>
<evidence type="ECO:0000313" key="3">
    <source>
        <dbReference type="Proteomes" id="UP000253845"/>
    </source>
</evidence>
<feature type="compositionally biased region" description="Polar residues" evidence="1">
    <location>
        <begin position="111"/>
        <end position="121"/>
    </location>
</feature>
<proteinExistence type="predicted"/>
<evidence type="ECO:0000313" key="2">
    <source>
        <dbReference type="EMBL" id="RDH14361.1"/>
    </source>
</evidence>
<dbReference type="Proteomes" id="UP000253845">
    <property type="component" value="Unassembled WGS sequence"/>
</dbReference>
<dbReference type="VEuPathDB" id="FungiDB:M747DRAFT_270432"/>
<gene>
    <name evidence="2" type="ORF">M747DRAFT_270432</name>
</gene>
<organism evidence="2 3">
    <name type="scientific">Aspergillus niger ATCC 13496</name>
    <dbReference type="NCBI Taxonomy" id="1353008"/>
    <lineage>
        <taxon>Eukaryota</taxon>
        <taxon>Fungi</taxon>
        <taxon>Dikarya</taxon>
        <taxon>Ascomycota</taxon>
        <taxon>Pezizomycotina</taxon>
        <taxon>Eurotiomycetes</taxon>
        <taxon>Eurotiomycetidae</taxon>
        <taxon>Eurotiales</taxon>
        <taxon>Aspergillaceae</taxon>
        <taxon>Aspergillus</taxon>
        <taxon>Aspergillus subgen. Circumdati</taxon>
    </lineage>
</organism>
<protein>
    <submittedName>
        <fullName evidence="2">Uncharacterized protein</fullName>
    </submittedName>
</protein>
<dbReference type="EMBL" id="KZ851969">
    <property type="protein sequence ID" value="RDH14361.1"/>
    <property type="molecule type" value="Genomic_DNA"/>
</dbReference>
<name>A0A370BMQ6_ASPNG</name>
<reference evidence="2 3" key="1">
    <citation type="submission" date="2018-07" db="EMBL/GenBank/DDBJ databases">
        <title>Section-level genome sequencing of Aspergillus section Nigri to investigate inter- and intra-species variation.</title>
        <authorList>
            <consortium name="DOE Joint Genome Institute"/>
            <person name="Vesth T.C."/>
            <person name="Nybo J.L."/>
            <person name="Theobald S."/>
            <person name="Frisvad J.C."/>
            <person name="Larsen T.O."/>
            <person name="Nielsen K.F."/>
            <person name="Hoof J.B."/>
            <person name="Brandl J."/>
            <person name="Salamov A."/>
            <person name="Riley R."/>
            <person name="Gladden J.M."/>
            <person name="Phatale P."/>
            <person name="Nielsen M.T."/>
            <person name="Lyhne E.K."/>
            <person name="Kogle M.E."/>
            <person name="Strasser K."/>
            <person name="McDonnell E."/>
            <person name="Barry K."/>
            <person name="Clum A."/>
            <person name="Chen C."/>
            <person name="Nolan M."/>
            <person name="Sandor L."/>
            <person name="Kuo A."/>
            <person name="Lipzen A."/>
            <person name="Hainaut M."/>
            <person name="Drula E."/>
            <person name="Tsang A."/>
            <person name="Magnuson J.K."/>
            <person name="Henrissat B."/>
            <person name="Wiebenga A."/>
            <person name="Simmons B.A."/>
            <person name="Makela M.R."/>
            <person name="De vries R.P."/>
            <person name="Grigoriev I.V."/>
            <person name="Mortensen U.H."/>
            <person name="Baker S.E."/>
            <person name="Andersen M.R."/>
        </authorList>
    </citation>
    <scope>NUCLEOTIDE SEQUENCE [LARGE SCALE GENOMIC DNA]</scope>
    <source>
        <strain evidence="2 3">ATCC 13496</strain>
    </source>
</reference>
<feature type="non-terminal residue" evidence="2">
    <location>
        <position position="323"/>
    </location>
</feature>